<dbReference type="SMART" id="SM00646">
    <property type="entry name" value="Ami_3"/>
    <property type="match status" value="1"/>
</dbReference>
<comment type="catalytic activity">
    <reaction evidence="1">
        <text>Hydrolyzes the link between N-acetylmuramoyl residues and L-amino acid residues in certain cell-wall glycopeptides.</text>
        <dbReference type="EC" id="3.5.1.28"/>
    </reaction>
</comment>
<dbReference type="AlphaFoldDB" id="A0A3L9XW32"/>
<dbReference type="EC" id="3.5.1.28" evidence="2"/>
<evidence type="ECO:0000256" key="2">
    <source>
        <dbReference type="ARBA" id="ARBA00011901"/>
    </source>
</evidence>
<feature type="domain" description="MurNAc-LAA" evidence="5">
    <location>
        <begin position="235"/>
        <end position="390"/>
    </location>
</feature>
<dbReference type="InterPro" id="IPR021731">
    <property type="entry name" value="AMIN_dom"/>
</dbReference>
<keyword evidence="4" id="KW-0732">Signal</keyword>
<name>A0A3L9XW32_9RHOB</name>
<reference evidence="6 7" key="1">
    <citation type="submission" date="2018-10" db="EMBL/GenBank/DDBJ databases">
        <authorList>
            <person name="Jung H.S."/>
            <person name="Jeon C.O."/>
        </authorList>
    </citation>
    <scope>NUCLEOTIDE SEQUENCE [LARGE SCALE GENOMIC DNA]</scope>
    <source>
        <strain evidence="6 7">MA-7-27</strain>
    </source>
</reference>
<dbReference type="GO" id="GO:0030288">
    <property type="term" value="C:outer membrane-bounded periplasmic space"/>
    <property type="evidence" value="ECO:0007669"/>
    <property type="project" value="TreeGrafter"/>
</dbReference>
<dbReference type="PANTHER" id="PTHR30404">
    <property type="entry name" value="N-ACETYLMURAMOYL-L-ALANINE AMIDASE"/>
    <property type="match status" value="1"/>
</dbReference>
<dbReference type="CDD" id="cd02696">
    <property type="entry name" value="MurNAc-LAA"/>
    <property type="match status" value="1"/>
</dbReference>
<dbReference type="GO" id="GO:0009253">
    <property type="term" value="P:peptidoglycan catabolic process"/>
    <property type="evidence" value="ECO:0007669"/>
    <property type="project" value="InterPro"/>
</dbReference>
<evidence type="ECO:0000313" key="6">
    <source>
        <dbReference type="EMBL" id="RMA40729.1"/>
    </source>
</evidence>
<dbReference type="InterPro" id="IPR050695">
    <property type="entry name" value="N-acetylmuramoyl_amidase_3"/>
</dbReference>
<dbReference type="InterPro" id="IPR002508">
    <property type="entry name" value="MurNAc-LAA_cat"/>
</dbReference>
<evidence type="ECO:0000313" key="7">
    <source>
        <dbReference type="Proteomes" id="UP000281343"/>
    </source>
</evidence>
<dbReference type="Gene3D" id="2.60.40.3500">
    <property type="match status" value="1"/>
</dbReference>
<gene>
    <name evidence="6" type="ORF">D9R08_18020</name>
</gene>
<keyword evidence="3" id="KW-0378">Hydrolase</keyword>
<dbReference type="Pfam" id="PF01520">
    <property type="entry name" value="Amidase_3"/>
    <property type="match status" value="1"/>
</dbReference>
<organism evidence="6 7">
    <name type="scientific">Rhodophyticola porphyridii</name>
    <dbReference type="NCBI Taxonomy" id="1852017"/>
    <lineage>
        <taxon>Bacteria</taxon>
        <taxon>Pseudomonadati</taxon>
        <taxon>Pseudomonadota</taxon>
        <taxon>Alphaproteobacteria</taxon>
        <taxon>Rhodobacterales</taxon>
        <taxon>Roseobacteraceae</taxon>
        <taxon>Rhodophyticola</taxon>
    </lineage>
</organism>
<sequence>MIRAVLSFLMIWLAIPALAQDFRALARVLPADSSLSDVAGGGARMALALTQAVPFRVFTLDDPARVVVDFREVAWDGMSADFDAADAVAGVETGGALEPGWSRMVLELSRPLAVAQAAMATDPADGTATVHLRLDPTSAEAFAETAGAPPGVATLVAPAAGEMARPRQSGAGMLVVVLDPGHGGLDPGAQRDGHDEADLTLVFARELRETLVRSGRFEVILTRDSDVFVPLPTRVSIARAAGADLFISLHADALAEGRATGATVYTLSGTASDEASAALAERHDRADLLAGIDLSGSDDVVAGVLMDLARLETDPRSDALADALVAGIAAAEGDLHSRPRLEAGFTVLKAADIPSVLVELGFMSEPEDLANLLDPVWRALMQATMRDAILDWAVEDAAAATLLRQ</sequence>
<dbReference type="OrthoDB" id="9806267at2"/>
<evidence type="ECO:0000256" key="4">
    <source>
        <dbReference type="SAM" id="SignalP"/>
    </source>
</evidence>
<feature type="signal peptide" evidence="4">
    <location>
        <begin position="1"/>
        <end position="19"/>
    </location>
</feature>
<dbReference type="Gene3D" id="3.40.630.40">
    <property type="entry name" value="Zn-dependent exopeptidases"/>
    <property type="match status" value="1"/>
</dbReference>
<comment type="caution">
    <text evidence="6">The sequence shown here is derived from an EMBL/GenBank/DDBJ whole genome shotgun (WGS) entry which is preliminary data.</text>
</comment>
<dbReference type="EMBL" id="RCNT01000012">
    <property type="protein sequence ID" value="RMA40729.1"/>
    <property type="molecule type" value="Genomic_DNA"/>
</dbReference>
<evidence type="ECO:0000256" key="3">
    <source>
        <dbReference type="ARBA" id="ARBA00022801"/>
    </source>
</evidence>
<accession>A0A3L9XW32</accession>
<dbReference type="RefSeq" id="WP_121899522.1">
    <property type="nucleotide sequence ID" value="NZ_RCNT01000012.1"/>
</dbReference>
<dbReference type="Pfam" id="PF11741">
    <property type="entry name" value="AMIN"/>
    <property type="match status" value="1"/>
</dbReference>
<evidence type="ECO:0000259" key="5">
    <source>
        <dbReference type="SMART" id="SM00646"/>
    </source>
</evidence>
<feature type="chain" id="PRO_5018284769" description="N-acetylmuramoyl-L-alanine amidase" evidence="4">
    <location>
        <begin position="20"/>
        <end position="405"/>
    </location>
</feature>
<dbReference type="Proteomes" id="UP000281343">
    <property type="component" value="Unassembled WGS sequence"/>
</dbReference>
<dbReference type="SUPFAM" id="SSF53187">
    <property type="entry name" value="Zn-dependent exopeptidases"/>
    <property type="match status" value="1"/>
</dbReference>
<proteinExistence type="predicted"/>
<evidence type="ECO:0000256" key="1">
    <source>
        <dbReference type="ARBA" id="ARBA00001561"/>
    </source>
</evidence>
<keyword evidence="7" id="KW-1185">Reference proteome</keyword>
<dbReference type="PANTHER" id="PTHR30404:SF0">
    <property type="entry name" value="N-ACETYLMURAMOYL-L-ALANINE AMIDASE AMIC"/>
    <property type="match status" value="1"/>
</dbReference>
<protein>
    <recommendedName>
        <fullName evidence="2">N-acetylmuramoyl-L-alanine amidase</fullName>
        <ecNumber evidence="2">3.5.1.28</ecNumber>
    </recommendedName>
</protein>
<dbReference type="GO" id="GO:0008745">
    <property type="term" value="F:N-acetylmuramoyl-L-alanine amidase activity"/>
    <property type="evidence" value="ECO:0007669"/>
    <property type="project" value="UniProtKB-EC"/>
</dbReference>